<comment type="caution">
    <text evidence="3">The sequence shown here is derived from an EMBL/GenBank/DDBJ whole genome shotgun (WGS) entry which is preliminary data.</text>
</comment>
<evidence type="ECO:0000256" key="1">
    <source>
        <dbReference type="ARBA" id="ARBA00023172"/>
    </source>
</evidence>
<proteinExistence type="predicted"/>
<dbReference type="GO" id="GO:0003677">
    <property type="term" value="F:DNA binding"/>
    <property type="evidence" value="ECO:0007669"/>
    <property type="project" value="InterPro"/>
</dbReference>
<keyword evidence="1" id="KW-0233">DNA recombination</keyword>
<dbReference type="InterPro" id="IPR013762">
    <property type="entry name" value="Integrase-like_cat_sf"/>
</dbReference>
<dbReference type="AlphaFoldDB" id="A0A644U8W6"/>
<feature type="domain" description="Tyr recombinase" evidence="2">
    <location>
        <begin position="1"/>
        <end position="185"/>
    </location>
</feature>
<dbReference type="GO" id="GO:0015074">
    <property type="term" value="P:DNA integration"/>
    <property type="evidence" value="ECO:0007669"/>
    <property type="project" value="InterPro"/>
</dbReference>
<dbReference type="GO" id="GO:0006310">
    <property type="term" value="P:DNA recombination"/>
    <property type="evidence" value="ECO:0007669"/>
    <property type="project" value="UniProtKB-KW"/>
</dbReference>
<dbReference type="CDD" id="cd00397">
    <property type="entry name" value="DNA_BRE_C"/>
    <property type="match status" value="1"/>
</dbReference>
<reference evidence="3" key="1">
    <citation type="submission" date="2019-08" db="EMBL/GenBank/DDBJ databases">
        <authorList>
            <person name="Kucharzyk K."/>
            <person name="Murdoch R.W."/>
            <person name="Higgins S."/>
            <person name="Loffler F."/>
        </authorList>
    </citation>
    <scope>NUCLEOTIDE SEQUENCE</scope>
</reference>
<accession>A0A644U8W6</accession>
<dbReference type="Gene3D" id="1.10.443.10">
    <property type="entry name" value="Intergrase catalytic core"/>
    <property type="match status" value="1"/>
</dbReference>
<dbReference type="Pfam" id="PF00589">
    <property type="entry name" value="Phage_integrase"/>
    <property type="match status" value="1"/>
</dbReference>
<evidence type="ECO:0000259" key="2">
    <source>
        <dbReference type="PROSITE" id="PS51898"/>
    </source>
</evidence>
<sequence length="189" mass="22471">MINLNKEEISLFLHKVKEDKKHFNKYLFYKLQYFYGRRSQEIATLKTTDIDFDKKEIIFDLAKKKQDIKLTLILPDDIAKDIKQEIGNNSKSSECYIFVDSESKIDGFKRNMRTYLERNSNKILKQLTEKDITLATHDFRRLRGQHLYLAGNDLEIIQSLYAHNSLDQTIEYLQIKEIEVNKMLLNDLN</sequence>
<name>A0A644U8W6_9ZZZZ</name>
<dbReference type="PROSITE" id="PS51898">
    <property type="entry name" value="TYR_RECOMBINASE"/>
    <property type="match status" value="1"/>
</dbReference>
<gene>
    <name evidence="3" type="ORF">SDC9_21219</name>
</gene>
<dbReference type="InterPro" id="IPR002104">
    <property type="entry name" value="Integrase_catalytic"/>
</dbReference>
<dbReference type="EMBL" id="VSSQ01000088">
    <property type="protein sequence ID" value="MPL75395.1"/>
    <property type="molecule type" value="Genomic_DNA"/>
</dbReference>
<organism evidence="3">
    <name type="scientific">bioreactor metagenome</name>
    <dbReference type="NCBI Taxonomy" id="1076179"/>
    <lineage>
        <taxon>unclassified sequences</taxon>
        <taxon>metagenomes</taxon>
        <taxon>ecological metagenomes</taxon>
    </lineage>
</organism>
<dbReference type="InterPro" id="IPR011010">
    <property type="entry name" value="DNA_brk_join_enz"/>
</dbReference>
<dbReference type="SUPFAM" id="SSF56349">
    <property type="entry name" value="DNA breaking-rejoining enzymes"/>
    <property type="match status" value="1"/>
</dbReference>
<protein>
    <recommendedName>
        <fullName evidence="2">Tyr recombinase domain-containing protein</fullName>
    </recommendedName>
</protein>
<evidence type="ECO:0000313" key="3">
    <source>
        <dbReference type="EMBL" id="MPL75395.1"/>
    </source>
</evidence>